<name>K2NPS0_TRYCR</name>
<evidence type="ECO:0000313" key="4">
    <source>
        <dbReference type="Proteomes" id="UP000007350"/>
    </source>
</evidence>
<evidence type="ECO:0000256" key="1">
    <source>
        <dbReference type="SAM" id="Coils"/>
    </source>
</evidence>
<proteinExistence type="predicted"/>
<feature type="coiled-coil region" evidence="1">
    <location>
        <begin position="13"/>
        <end position="47"/>
    </location>
</feature>
<dbReference type="Proteomes" id="UP000007350">
    <property type="component" value="Unassembled WGS sequence"/>
</dbReference>
<dbReference type="SUPFAM" id="SSF50729">
    <property type="entry name" value="PH domain-like"/>
    <property type="match status" value="1"/>
</dbReference>
<sequence>MASAEVEDARVMRREMQKKHQKIAESLEEAEHTLRTLEEKLMCADDAAVDSIPADSTVLEPREALLLNQREESWARLSEFAVSAVQSASLRDELCRLMCETQRLSGELAKQERQHQWQWGAEPQPQSTYDWLRHVVCGMAGNAMEKSLKPEEELRHGDPMTLGSHLAFNGDVIPPLHQYWKPQSMDGSDAGKKSRGTRFDTAELLEDIHSFVKMGGKVMKYSRSGSPHRRLLYVEGKAGNEQLSWSAAGMLGREGRIPLRTVRQILLGRPCASTGSSLYYTSWGVVSQQENKTKITDFACDTVAEFEAWVLGISQLTGVKPTFGEPMKIQSETEAKWDVLSDAKKSFCAEWHIPPPVFIEAEGQITSRGKRSRHSGLRLTPGELRNLVKLDIFRASAMWLHFFAKGLVVNATITLYCHVEIRGMPKVMPKRMKSSTNVESSDGTSLKSMPLSSDRRENE</sequence>
<evidence type="ECO:0000313" key="3">
    <source>
        <dbReference type="EMBL" id="EKF30867.1"/>
    </source>
</evidence>
<dbReference type="InterPro" id="IPR011993">
    <property type="entry name" value="PH-like_dom_sf"/>
</dbReference>
<evidence type="ECO:0000256" key="2">
    <source>
        <dbReference type="SAM" id="MobiDB-lite"/>
    </source>
</evidence>
<dbReference type="EMBL" id="AHKC01011361">
    <property type="protein sequence ID" value="EKF30867.1"/>
    <property type="molecule type" value="Genomic_DNA"/>
</dbReference>
<accession>K2NPS0</accession>
<feature type="compositionally biased region" description="Polar residues" evidence="2">
    <location>
        <begin position="434"/>
        <end position="451"/>
    </location>
</feature>
<keyword evidence="1" id="KW-0175">Coiled coil</keyword>
<dbReference type="AlphaFoldDB" id="K2NPS0"/>
<feature type="region of interest" description="Disordered" evidence="2">
    <location>
        <begin position="430"/>
        <end position="459"/>
    </location>
</feature>
<dbReference type="Gene3D" id="2.30.29.30">
    <property type="entry name" value="Pleckstrin-homology domain (PH domain)/Phosphotyrosine-binding domain (PTB)"/>
    <property type="match status" value="1"/>
</dbReference>
<reference evidence="3 4" key="1">
    <citation type="journal article" date="2012" name="BMC Genomics">
        <title>Comparative genomic analysis of human infective Trypanosoma cruzi lineages with the bat-restricted subspecies T. cruzi marinkellei.</title>
        <authorList>
            <person name="Franzen O."/>
            <person name="Talavera-Lopez C."/>
            <person name="Ochaya S."/>
            <person name="Butler C.E."/>
            <person name="Messenger L.A."/>
            <person name="Lewis M.D."/>
            <person name="Llewellyn M.S."/>
            <person name="Marinkelle C.J."/>
            <person name="Tyler K.M."/>
            <person name="Miles M.A."/>
            <person name="Andersson B."/>
        </authorList>
    </citation>
    <scope>NUCLEOTIDE SEQUENCE [LARGE SCALE GENOMIC DNA]</scope>
    <source>
        <strain evidence="3 4">B7</strain>
    </source>
</reference>
<keyword evidence="4" id="KW-1185">Reference proteome</keyword>
<protein>
    <submittedName>
        <fullName evidence="3">Kinesin, putative</fullName>
    </submittedName>
</protein>
<organism evidence="3 4">
    <name type="scientific">Trypanosoma cruzi marinkellei</name>
    <dbReference type="NCBI Taxonomy" id="85056"/>
    <lineage>
        <taxon>Eukaryota</taxon>
        <taxon>Discoba</taxon>
        <taxon>Euglenozoa</taxon>
        <taxon>Kinetoplastea</taxon>
        <taxon>Metakinetoplastina</taxon>
        <taxon>Trypanosomatida</taxon>
        <taxon>Trypanosomatidae</taxon>
        <taxon>Trypanosoma</taxon>
        <taxon>Schizotrypanum</taxon>
    </lineage>
</organism>
<gene>
    <name evidence="3" type="ORF">MOQ_005303</name>
</gene>
<dbReference type="OrthoDB" id="264170at2759"/>
<comment type="caution">
    <text evidence="3">The sequence shown here is derived from an EMBL/GenBank/DDBJ whole genome shotgun (WGS) entry which is preliminary data.</text>
</comment>